<evidence type="ECO:0000256" key="1">
    <source>
        <dbReference type="SAM" id="MobiDB-lite"/>
    </source>
</evidence>
<dbReference type="InterPro" id="IPR000270">
    <property type="entry name" value="PB1_dom"/>
</dbReference>
<accession>A0A9E7KS53</accession>
<feature type="compositionally biased region" description="Low complexity" evidence="1">
    <location>
        <begin position="1"/>
        <end position="17"/>
    </location>
</feature>
<dbReference type="Proteomes" id="UP001055439">
    <property type="component" value="Chromosome 8"/>
</dbReference>
<feature type="region of interest" description="Disordered" evidence="1">
    <location>
        <begin position="1"/>
        <end position="20"/>
    </location>
</feature>
<evidence type="ECO:0000313" key="3">
    <source>
        <dbReference type="EMBL" id="URE29797.1"/>
    </source>
</evidence>
<proteinExistence type="predicted"/>
<dbReference type="OrthoDB" id="1914296at2759"/>
<dbReference type="PANTHER" id="PTHR31066:SF10">
    <property type="entry name" value="OCTICOSAPEPTIDE_PHOX_BEM1P FAMILY PROTEIN"/>
    <property type="match status" value="1"/>
</dbReference>
<evidence type="ECO:0000259" key="2">
    <source>
        <dbReference type="SMART" id="SM00666"/>
    </source>
</evidence>
<reference evidence="3" key="1">
    <citation type="submission" date="2022-05" db="EMBL/GenBank/DDBJ databases">
        <title>The Musa troglodytarum L. genome provides insights into the mechanism of non-climacteric behaviour and enrichment of carotenoids.</title>
        <authorList>
            <person name="Wang J."/>
        </authorList>
    </citation>
    <scope>NUCLEOTIDE SEQUENCE</scope>
    <source>
        <tissue evidence="3">Leaf</tissue>
    </source>
</reference>
<feature type="domain" description="PB1" evidence="2">
    <location>
        <begin position="44"/>
        <end position="132"/>
    </location>
</feature>
<dbReference type="SMART" id="SM00666">
    <property type="entry name" value="PB1"/>
    <property type="match status" value="1"/>
</dbReference>
<gene>
    <name evidence="3" type="ORF">MUK42_06210</name>
</gene>
<evidence type="ECO:0000313" key="4">
    <source>
        <dbReference type="Proteomes" id="UP001055439"/>
    </source>
</evidence>
<dbReference type="EMBL" id="CP097510">
    <property type="protein sequence ID" value="URE29797.1"/>
    <property type="molecule type" value="Genomic_DNA"/>
</dbReference>
<dbReference type="PANTHER" id="PTHR31066">
    <property type="entry name" value="OS05G0427100 PROTEIN-RELATED"/>
    <property type="match status" value="1"/>
</dbReference>
<name>A0A9E7KS53_9LILI</name>
<dbReference type="CDD" id="cd06410">
    <property type="entry name" value="PB1_UP2"/>
    <property type="match status" value="1"/>
</dbReference>
<organism evidence="3 4">
    <name type="scientific">Musa troglodytarum</name>
    <name type="common">fe'i banana</name>
    <dbReference type="NCBI Taxonomy" id="320322"/>
    <lineage>
        <taxon>Eukaryota</taxon>
        <taxon>Viridiplantae</taxon>
        <taxon>Streptophyta</taxon>
        <taxon>Embryophyta</taxon>
        <taxon>Tracheophyta</taxon>
        <taxon>Spermatophyta</taxon>
        <taxon>Magnoliopsida</taxon>
        <taxon>Liliopsida</taxon>
        <taxon>Zingiberales</taxon>
        <taxon>Musaceae</taxon>
        <taxon>Musa</taxon>
    </lineage>
</organism>
<dbReference type="AlphaFoldDB" id="A0A9E7KS53"/>
<sequence>MAGISSSASSSCASYSSFGDVSVKSTRPCIKFLCSYGGKILPRYPDGKLRYAGGYTRVVAVGRSISFSELQVKLRELCGWGGTVSLRCQLPTEDLDALVSVTSDDDLADLVEEYDIASRDRLSPLKIRAFLLLLLQNQSHHPSEPTASAMSPCTRPGIFASTAMAAHEHQTVSCVTSAACYRCHLGKKEEHIKAYGTENYVCSCKQRMRRLSSQKRSRTNKIHVEREYNTINIEHCFFMLYDSYLAFDLNHLFFL</sequence>
<protein>
    <submittedName>
        <fullName evidence="3">PB1 domain containing protein</fullName>
    </submittedName>
</protein>
<dbReference type="InterPro" id="IPR053198">
    <property type="entry name" value="Gynoecium_Dev_Regulator"/>
</dbReference>
<keyword evidence="4" id="KW-1185">Reference proteome</keyword>
<dbReference type="Pfam" id="PF00564">
    <property type="entry name" value="PB1"/>
    <property type="match status" value="1"/>
</dbReference>
<dbReference type="Gene3D" id="3.10.20.90">
    <property type="entry name" value="Phosphatidylinositol 3-kinase Catalytic Subunit, Chain A, domain 1"/>
    <property type="match status" value="1"/>
</dbReference>
<dbReference type="SUPFAM" id="SSF54277">
    <property type="entry name" value="CAD &amp; PB1 domains"/>
    <property type="match status" value="1"/>
</dbReference>